<dbReference type="PANTHER" id="PTHR46630:SF1">
    <property type="entry name" value="TETRATRICOPEPTIDE REPEAT PROTEIN 29"/>
    <property type="match status" value="1"/>
</dbReference>
<dbReference type="OrthoDB" id="252257at2"/>
<dbReference type="InterPro" id="IPR051476">
    <property type="entry name" value="Bac_ResReg_Asp_Phosphatase"/>
</dbReference>
<evidence type="ECO:0000313" key="8">
    <source>
        <dbReference type="Proteomes" id="UP000319432"/>
    </source>
</evidence>
<evidence type="ECO:0000256" key="6">
    <source>
        <dbReference type="PROSITE-ProRule" id="PRU00339"/>
    </source>
</evidence>
<comment type="subcellular location">
    <subcellularLocation>
        <location evidence="1">Cytoplasm</location>
    </subcellularLocation>
</comment>
<dbReference type="Proteomes" id="UP000319432">
    <property type="component" value="Chromosome"/>
</dbReference>
<comment type="similarity">
    <text evidence="5">Belongs to the Rap family.</text>
</comment>
<dbReference type="EMBL" id="CP033464">
    <property type="protein sequence ID" value="QDX93425.1"/>
    <property type="molecule type" value="Genomic_DNA"/>
</dbReference>
<dbReference type="GO" id="GO:0005737">
    <property type="term" value="C:cytoplasm"/>
    <property type="evidence" value="ECO:0007669"/>
    <property type="project" value="UniProtKB-SubCell"/>
</dbReference>
<name>A0A518V8V1_BRELA</name>
<evidence type="ECO:0000256" key="1">
    <source>
        <dbReference type="ARBA" id="ARBA00004496"/>
    </source>
</evidence>
<dbReference type="Gene3D" id="1.25.40.10">
    <property type="entry name" value="Tetratricopeptide repeat domain"/>
    <property type="match status" value="3"/>
</dbReference>
<dbReference type="PANTHER" id="PTHR46630">
    <property type="entry name" value="TETRATRICOPEPTIDE REPEAT PROTEIN 29"/>
    <property type="match status" value="1"/>
</dbReference>
<evidence type="ECO:0000256" key="5">
    <source>
        <dbReference type="ARBA" id="ARBA00038253"/>
    </source>
</evidence>
<keyword evidence="8" id="KW-1185">Reference proteome</keyword>
<evidence type="ECO:0000313" key="7">
    <source>
        <dbReference type="EMBL" id="QDX93425.1"/>
    </source>
</evidence>
<dbReference type="AlphaFoldDB" id="A0A518V8V1"/>
<protein>
    <submittedName>
        <fullName evidence="7">Tetratricopeptide repeat protein</fullName>
    </submittedName>
</protein>
<evidence type="ECO:0000256" key="4">
    <source>
        <dbReference type="ARBA" id="ARBA00022803"/>
    </source>
</evidence>
<sequence>MVLKETEKSVYEWGKGVIAQSDQSFYQAASYFLESINFARRTSNPLLLIRPLISLGELYVTQELPHKAISYLDEAYQLTLEHEITGIPRIALHYTIGYMHVRLDEYYSGIEKFQQAEKINQAYDLLYKSGEIYTGIAVCYRHLEQYEMAEQFNFKALEALQLYNDSKKKARIAGVYNNLGIVYRCRQKYDLSVSHLEKAIQLHKEKGSVHWMNNSMVELSKVYNQTEKYKEAKTLCQAVIENNTSEHTLAEALLTLAESLCHLGEKDQALQSIDQALSYFSNRPNNRFFLKSSRLFTKMAFEYGKQPEIVSIYDKYFAIRV</sequence>
<reference evidence="7 8" key="1">
    <citation type="submission" date="2018-11" db="EMBL/GenBank/DDBJ databases">
        <title>Phylogenetic determinants of toxin gene distribution in genomes of Brevibacillus laterosporus.</title>
        <authorList>
            <person name="Glare T.R."/>
            <person name="Durrant A."/>
            <person name="Berry C."/>
            <person name="Palma L."/>
            <person name="Ormskirk M."/>
            <person name="Cox M.O."/>
        </authorList>
    </citation>
    <scope>NUCLEOTIDE SEQUENCE [LARGE SCALE GENOMIC DNA]</scope>
    <source>
        <strain evidence="7 8">1821L</strain>
    </source>
</reference>
<organism evidence="7 8">
    <name type="scientific">Brevibacillus laterosporus</name>
    <name type="common">Bacillus laterosporus</name>
    <dbReference type="NCBI Taxonomy" id="1465"/>
    <lineage>
        <taxon>Bacteria</taxon>
        <taxon>Bacillati</taxon>
        <taxon>Bacillota</taxon>
        <taxon>Bacilli</taxon>
        <taxon>Bacillales</taxon>
        <taxon>Paenibacillaceae</taxon>
        <taxon>Brevibacillus</taxon>
    </lineage>
</organism>
<evidence type="ECO:0000256" key="3">
    <source>
        <dbReference type="ARBA" id="ARBA00022737"/>
    </source>
</evidence>
<gene>
    <name evidence="7" type="ORF">EEL30_14675</name>
</gene>
<dbReference type="InterPro" id="IPR019734">
    <property type="entry name" value="TPR_rpt"/>
</dbReference>
<keyword evidence="4 6" id="KW-0802">TPR repeat</keyword>
<dbReference type="InterPro" id="IPR011990">
    <property type="entry name" value="TPR-like_helical_dom_sf"/>
</dbReference>
<keyword evidence="3" id="KW-0677">Repeat</keyword>
<dbReference type="Pfam" id="PF13424">
    <property type="entry name" value="TPR_12"/>
    <property type="match status" value="1"/>
</dbReference>
<dbReference type="SMART" id="SM00028">
    <property type="entry name" value="TPR"/>
    <property type="match status" value="6"/>
</dbReference>
<dbReference type="PROSITE" id="PS50005">
    <property type="entry name" value="TPR"/>
    <property type="match status" value="1"/>
</dbReference>
<evidence type="ECO:0000256" key="2">
    <source>
        <dbReference type="ARBA" id="ARBA00022490"/>
    </source>
</evidence>
<keyword evidence="2" id="KW-0963">Cytoplasm</keyword>
<proteinExistence type="inferred from homology"/>
<accession>A0A518V8V1</accession>
<feature type="repeat" description="TPR" evidence="6">
    <location>
        <begin position="173"/>
        <end position="206"/>
    </location>
</feature>
<dbReference type="SUPFAM" id="SSF48452">
    <property type="entry name" value="TPR-like"/>
    <property type="match status" value="2"/>
</dbReference>